<protein>
    <submittedName>
        <fullName evidence="2">Uncharacterized protein</fullName>
    </submittedName>
</protein>
<accession>A0AAD9JEL0</accession>
<dbReference type="EMBL" id="JAODUO010003038">
    <property type="protein sequence ID" value="KAK2149144.1"/>
    <property type="molecule type" value="Genomic_DNA"/>
</dbReference>
<reference evidence="2" key="1">
    <citation type="journal article" date="2023" name="Mol. Biol. Evol.">
        <title>Third-Generation Sequencing Reveals the Adaptive Role of the Epigenome in Three Deep-Sea Polychaetes.</title>
        <authorList>
            <person name="Perez M."/>
            <person name="Aroh O."/>
            <person name="Sun Y."/>
            <person name="Lan Y."/>
            <person name="Juniper S.K."/>
            <person name="Young C.R."/>
            <person name="Angers B."/>
            <person name="Qian P.Y."/>
        </authorList>
    </citation>
    <scope>NUCLEOTIDE SEQUENCE</scope>
    <source>
        <strain evidence="2">R07B-5</strain>
    </source>
</reference>
<sequence>MLIEWTVVTVPLHSDHYSSDNWQVKFSNCSVKSSDVTCG</sequence>
<keyword evidence="3" id="KW-1185">Reference proteome</keyword>
<proteinExistence type="predicted"/>
<dbReference type="Proteomes" id="UP001209878">
    <property type="component" value="Unassembled WGS sequence"/>
</dbReference>
<evidence type="ECO:0000313" key="1">
    <source>
        <dbReference type="EMBL" id="KAK2149144.1"/>
    </source>
</evidence>
<evidence type="ECO:0000313" key="2">
    <source>
        <dbReference type="EMBL" id="KAK2151546.1"/>
    </source>
</evidence>
<organism evidence="2 3">
    <name type="scientific">Ridgeia piscesae</name>
    <name type="common">Tubeworm</name>
    <dbReference type="NCBI Taxonomy" id="27915"/>
    <lineage>
        <taxon>Eukaryota</taxon>
        <taxon>Metazoa</taxon>
        <taxon>Spiralia</taxon>
        <taxon>Lophotrochozoa</taxon>
        <taxon>Annelida</taxon>
        <taxon>Polychaeta</taxon>
        <taxon>Sedentaria</taxon>
        <taxon>Canalipalpata</taxon>
        <taxon>Sabellida</taxon>
        <taxon>Siboglinidae</taxon>
        <taxon>Ridgeia</taxon>
    </lineage>
</organism>
<gene>
    <name evidence="2" type="ORF">NP493_2521g00000</name>
    <name evidence="1" type="ORF">NP493_3055g00000</name>
</gene>
<comment type="caution">
    <text evidence="2">The sequence shown here is derived from an EMBL/GenBank/DDBJ whole genome shotgun (WGS) entry which is preliminary data.</text>
</comment>
<evidence type="ECO:0000313" key="3">
    <source>
        <dbReference type="Proteomes" id="UP001209878"/>
    </source>
</evidence>
<dbReference type="EMBL" id="JAODUO010002591">
    <property type="protein sequence ID" value="KAK2151546.1"/>
    <property type="molecule type" value="Genomic_DNA"/>
</dbReference>
<name>A0AAD9JEL0_RIDPI</name>
<dbReference type="AlphaFoldDB" id="A0AAD9JEL0"/>